<feature type="coiled-coil region" evidence="1">
    <location>
        <begin position="1641"/>
        <end position="1668"/>
    </location>
</feature>
<feature type="compositionally biased region" description="Basic and acidic residues" evidence="2">
    <location>
        <begin position="561"/>
        <end position="580"/>
    </location>
</feature>
<feature type="region of interest" description="Disordered" evidence="2">
    <location>
        <begin position="401"/>
        <end position="451"/>
    </location>
</feature>
<dbReference type="SMART" id="SM00233">
    <property type="entry name" value="PH"/>
    <property type="match status" value="1"/>
</dbReference>
<feature type="compositionally biased region" description="Polar residues" evidence="2">
    <location>
        <begin position="2381"/>
        <end position="2395"/>
    </location>
</feature>
<reference evidence="4 5" key="1">
    <citation type="submission" date="2024-03" db="EMBL/GenBank/DDBJ databases">
        <title>Adaptation during the transition from Ophiocordyceps entomopathogen to insect associate is accompanied by gene loss and intensified selection.</title>
        <authorList>
            <person name="Ward C.M."/>
            <person name="Onetto C.A."/>
            <person name="Borneman A.R."/>
        </authorList>
    </citation>
    <scope>NUCLEOTIDE SEQUENCE [LARGE SCALE GENOMIC DNA]</scope>
    <source>
        <strain evidence="4">AWRI1</strain>
        <tissue evidence="4">Single Adult Female</tissue>
    </source>
</reference>
<dbReference type="PANTHER" id="PTHR12752:SF9">
    <property type="entry name" value="KRAMER, ISOFORM I"/>
    <property type="match status" value="1"/>
</dbReference>
<feature type="region of interest" description="Disordered" evidence="2">
    <location>
        <begin position="637"/>
        <end position="671"/>
    </location>
</feature>
<dbReference type="EMBL" id="JBBCAQ010000008">
    <property type="protein sequence ID" value="KAK7602512.1"/>
    <property type="molecule type" value="Genomic_DNA"/>
</dbReference>
<evidence type="ECO:0000313" key="4">
    <source>
        <dbReference type="EMBL" id="KAK7602512.1"/>
    </source>
</evidence>
<feature type="domain" description="PH" evidence="3">
    <location>
        <begin position="74"/>
        <end position="175"/>
    </location>
</feature>
<feature type="compositionally biased region" description="Polar residues" evidence="2">
    <location>
        <begin position="1809"/>
        <end position="1836"/>
    </location>
</feature>
<dbReference type="SUPFAM" id="SSF50729">
    <property type="entry name" value="PH domain-like"/>
    <property type="match status" value="1"/>
</dbReference>
<feature type="compositionally biased region" description="Low complexity" evidence="2">
    <location>
        <begin position="1177"/>
        <end position="1189"/>
    </location>
</feature>
<feature type="region of interest" description="Disordered" evidence="2">
    <location>
        <begin position="310"/>
        <end position="338"/>
    </location>
</feature>
<keyword evidence="1" id="KW-0175">Coiled coil</keyword>
<feature type="region of interest" description="Disordered" evidence="2">
    <location>
        <begin position="1172"/>
        <end position="1238"/>
    </location>
</feature>
<accession>A0AAN9TPJ2</accession>
<organism evidence="4 5">
    <name type="scientific">Parthenolecanium corni</name>
    <dbReference type="NCBI Taxonomy" id="536013"/>
    <lineage>
        <taxon>Eukaryota</taxon>
        <taxon>Metazoa</taxon>
        <taxon>Ecdysozoa</taxon>
        <taxon>Arthropoda</taxon>
        <taxon>Hexapoda</taxon>
        <taxon>Insecta</taxon>
        <taxon>Pterygota</taxon>
        <taxon>Neoptera</taxon>
        <taxon>Paraneoptera</taxon>
        <taxon>Hemiptera</taxon>
        <taxon>Sternorrhyncha</taxon>
        <taxon>Coccoidea</taxon>
        <taxon>Coccidae</taxon>
        <taxon>Parthenolecanium</taxon>
    </lineage>
</organism>
<keyword evidence="5" id="KW-1185">Reference proteome</keyword>
<dbReference type="InterPro" id="IPR011993">
    <property type="entry name" value="PH-like_dom_sf"/>
</dbReference>
<feature type="region of interest" description="Disordered" evidence="2">
    <location>
        <begin position="952"/>
        <end position="989"/>
    </location>
</feature>
<feature type="compositionally biased region" description="Low complexity" evidence="2">
    <location>
        <begin position="648"/>
        <end position="664"/>
    </location>
</feature>
<name>A0AAN9TPJ2_9HEMI</name>
<comment type="caution">
    <text evidence="4">The sequence shown here is derived from an EMBL/GenBank/DDBJ whole genome shotgun (WGS) entry which is preliminary data.</text>
</comment>
<proteinExistence type="predicted"/>
<dbReference type="Pfam" id="PF00169">
    <property type="entry name" value="PH"/>
    <property type="match status" value="1"/>
</dbReference>
<dbReference type="CDD" id="cd13248">
    <property type="entry name" value="PH_PEPP1_2_3"/>
    <property type="match status" value="1"/>
</dbReference>
<feature type="compositionally biased region" description="Polar residues" evidence="2">
    <location>
        <begin position="411"/>
        <end position="433"/>
    </location>
</feature>
<dbReference type="Gene3D" id="2.30.29.30">
    <property type="entry name" value="Pleckstrin-homology domain (PH domain)/Phosphotyrosine-binding domain (PTB)"/>
    <property type="match status" value="1"/>
</dbReference>
<dbReference type="Pfam" id="PF25541">
    <property type="entry name" value="TBCA_PH"/>
    <property type="match status" value="1"/>
</dbReference>
<dbReference type="InterPro" id="IPR040392">
    <property type="entry name" value="PKHA4-7_PH"/>
</dbReference>
<sequence length="2624" mass="293938">MRFVCGRDESRWSYAARRPIPEPVLVPCSMANLKVNSKDNFAASQTGSGLGSRRSNGTQSQRRLPSIKRPIAASVSMQGWLHKQGSEGFMLWRKRWFVLSEYCLYYYKNSDEEKVLGSILLPSYKISPCSTIEGKLFRKKFSFKAEHANMRTYYFAADSREKMVQWMNAMSLASIAQDQSIGKSESRKVSSAAPSTHDKNMTVGFSIPNNWPRNIVMNNGVPNGTHPNHHHNQNHHYYPSNGNNTEKYVQPLYVNAPPKPRRIGEPSELTYDKAVPALMPKISTDAPPDRPPVCHQLPNRMLAHVESSSVANYSDRRTPDAYGTSPCFDGRAPSPSKASNQLLISDYEELYNLASAYDQYNSSAASSRSTTNPMVPAIYRDANQQPPLKSALINRPRSVDFLQSHEGGSGMKSSHLVSEQQRSNPPSDTSKCNRNSDRSSYVPPPRPKSSIEVVNSDGFHWSEEQYVESMRKSAQFLVAKTTSSVLSRCMAENKLLQNSKMHSTSDGTVSTDSEPTAARKSNQLIAANHVVPSTAAVYKKVHSTMNGSAQNDFTRSKSARISREKQYGDGVEKNCDESNYRRKNSWHSKEHGERSSQQVQQREESMKRLLEWKQRMLQSPLTRKSVGSGCREDAKSELFKSKNRSSVDDSSYQISSASTVSSSSDKPQDRLNELNSHEDALLRSRDFPIKTSQIRGNYDRHIQNFGLPVGEVRASYVHNEDTSSETIKMYRATSSSAIREIAKPLISAMSAKTINLPTLNNSTNTTTCSPSPAAYGDGKADVCIKSNSSKEIISNQDEVQKLTSQDLNETALKGACKSSTNEAEVDHSAKSSACSYEFPPQNIVQNRIKVFEKPSDIKADEQPPFASSTLPAQESPLDLSFDLGTPPNICPGTAFQVKRNDEISDYCKEERLSNSKMICPSARDLLLNLDWQIMPPNLPVNSKIFENNLHHPEARVEKPPLPPESNESKSSEKSDHDSSPEDHYLPMAPCKKTVFNGPSDLFYHTRSNSASSASQIMILETLLSEDVENSYVEMTVGEDRTIAKHLKNFSNNCDNDKNKCDSDKSHYEFLYKASSTPNEPLYMEVASKEKNIKNESIQENGAANTNTNATLPDILNSSNTLRVLTDSSDADDEASKELDPLEVPQHPRFSLSDTFRPASYYLGGGLSDRNALGLSFDQPDSSDSDLVSPPSIPTSPPPLDDFSGPSLDLSLPLAQSSGVASQLPLSPPTSPLSMSKDTCRSDFEDSCSSVIENILPSETESFDSKISTLSSTKKFGLGRCSFDLDSSVDSYIEHQMTEGALLECSETQYQHFSPTNSHFSTENRPIVEIVPPCDDLIEHENEDESTTVASSVATSSTMNASVSGMLDNHLGAPYYYADLLKANDEDRVMDKKNELCFSNPNPKNILPNNQRENNFEYNNVYKRNDIGKKVNQIAEEDRGFSRPVMDKNAICASTSAVPKYIEDKNIYSSDIFHNKFGKNDGDFRCVTPNETLNEAVNFYAQYSRSSHGVNGSETSSQRSHSLEGLLDKTRSIVAQRAAEVAEKMNGGGQIIVEQQGKDSTPNGEQSMVGDMWEEDSLWRETLRKTSLRHARSLDDLDKEDRGASKCGRQSADILSSAASPSETKKAAAAFKKITRDVTYVNDCVSAQIRKAKQNSKEYTEDYREIRKIKRYARAPVTEGYEEDTHYERLDRRVTLASLARPCEPTAPLENMKEHGKDNMQPKTGAQSFLEEGVYPTKPPSFEIDREKLRQWDLMSSAPVAMINAIQRYPDVETHQIDTNAMPTIAASDSAPPNMPVSGCDSATGRSPLPFQNSTPLGQSQVAQGTDNGYSDGAPSNQELHLQNRLDETFNRCLPSAETYVKGTSDNSWNLNVSAGELLGRTHEELVLLLIQLRRQSASICKEMESCHREIEAQEKLMESDKSKKMKHLNRVEELKKRITELERQYKKGKPLVNLVDNMVKLGSLYRTGPPNRYNQLMDYPLKAKLEFNDRMQEQRLLAEEREEWERVSPDHSQLQAKVEELYKLDRELQQESYLLQSLKQDKDLLEYALSGLKCKIQSTQDNPSEMERYRRQQLHLEQDLSRVRSVLARNSKKLEETVMANGKLEAELVVLRQKLQLSQRPFQENVVAAPTVAALESELKRVQMLVGNLQRQRDELSVQVRQLTEKSKNLCREMRHSSPTVGLSPTLESAAMKKRGASSWIETDLDNGTVQDFSLPVSYPNSHLAAVQSCDGIDGLGADQCSPSMYAKNVSSAVSNFSNICYSVTTDSSPSYCEQIDINESDDKMKRFYGILPREKSQEIKTVRIVKRESERRQRDRDRNNVGVPITSNLKRINNTLNETVEEREITDTILTDDQKHSLSRQQCNLNSNLSPKIDVDSLRNETSNPSDISRASVNQDDKVAGETSSIAEKSNDKHEASQLTTVYRSKAAKEIVEELVSNVNRKSESGRRVMSKEKRRHHTISHNKPILPIDNASLNNTRSRDDLDMERALRPRLNGTPDVVRSTLCRTEDIAKYDAETIDYVIGTPEKILIPERYVPENSPELSPEEQDKRLRKAEAIRKMLSETSALSTAANGVEEDNKTLIFKNSLEEKKRQRDHILQLNQILAQQVMQKSKLVAGKNNSNF</sequence>
<feature type="region of interest" description="Disordered" evidence="2">
    <location>
        <begin position="2355"/>
        <end position="2419"/>
    </location>
</feature>
<gene>
    <name evidence="4" type="ORF">V9T40_008101</name>
</gene>
<feature type="region of interest" description="Disordered" evidence="2">
    <location>
        <begin position="1126"/>
        <end position="1150"/>
    </location>
</feature>
<dbReference type="Proteomes" id="UP001367676">
    <property type="component" value="Unassembled WGS sequence"/>
</dbReference>
<feature type="region of interest" description="Disordered" evidence="2">
    <location>
        <begin position="183"/>
        <end position="203"/>
    </location>
</feature>
<evidence type="ECO:0000259" key="3">
    <source>
        <dbReference type="PROSITE" id="PS50003"/>
    </source>
</evidence>
<feature type="compositionally biased region" description="Polar residues" evidence="2">
    <location>
        <begin position="1612"/>
        <end position="1621"/>
    </location>
</feature>
<feature type="coiled-coil region" evidence="1">
    <location>
        <begin position="2132"/>
        <end position="2173"/>
    </location>
</feature>
<feature type="compositionally biased region" description="Polar residues" evidence="2">
    <location>
        <begin position="44"/>
        <end position="63"/>
    </location>
</feature>
<feature type="coiled-coil region" evidence="1">
    <location>
        <begin position="1917"/>
        <end position="1944"/>
    </location>
</feature>
<evidence type="ECO:0000313" key="5">
    <source>
        <dbReference type="Proteomes" id="UP001367676"/>
    </source>
</evidence>
<feature type="region of interest" description="Disordered" evidence="2">
    <location>
        <begin position="1596"/>
        <end position="1621"/>
    </location>
</feature>
<feature type="region of interest" description="Disordered" evidence="2">
    <location>
        <begin position="1784"/>
        <end position="1836"/>
    </location>
</feature>
<dbReference type="InterPro" id="IPR057971">
    <property type="entry name" value="PKHA4-7_TBCA"/>
</dbReference>
<protein>
    <recommendedName>
        <fullName evidence="3">PH domain-containing protein</fullName>
    </recommendedName>
</protein>
<dbReference type="InterPro" id="IPR001849">
    <property type="entry name" value="PH_domain"/>
</dbReference>
<feature type="region of interest" description="Disordered" evidence="2">
    <location>
        <begin position="44"/>
        <end position="65"/>
    </location>
</feature>
<feature type="region of interest" description="Disordered" evidence="2">
    <location>
        <begin position="547"/>
        <end position="605"/>
    </location>
</feature>
<evidence type="ECO:0000256" key="1">
    <source>
        <dbReference type="SAM" id="Coils"/>
    </source>
</evidence>
<feature type="compositionally biased region" description="Pro residues" evidence="2">
    <location>
        <begin position="1190"/>
        <end position="1199"/>
    </location>
</feature>
<feature type="compositionally biased region" description="Basic and acidic residues" evidence="2">
    <location>
        <begin position="966"/>
        <end position="984"/>
    </location>
</feature>
<dbReference type="PROSITE" id="PS50003">
    <property type="entry name" value="PH_DOMAIN"/>
    <property type="match status" value="1"/>
</dbReference>
<feature type="compositionally biased region" description="Polar residues" evidence="2">
    <location>
        <begin position="2360"/>
        <end position="2371"/>
    </location>
</feature>
<evidence type="ECO:0000256" key="2">
    <source>
        <dbReference type="SAM" id="MobiDB-lite"/>
    </source>
</evidence>
<dbReference type="PANTHER" id="PTHR12752">
    <property type="entry name" value="PHOSPHOINOSITOL 3-PHOSPHATE-BINDING PROTEIN"/>
    <property type="match status" value="1"/>
</dbReference>